<organism evidence="2 3">
    <name type="scientific">Lymnaea stagnalis</name>
    <name type="common">Great pond snail</name>
    <name type="synonym">Helix stagnalis</name>
    <dbReference type="NCBI Taxonomy" id="6523"/>
    <lineage>
        <taxon>Eukaryota</taxon>
        <taxon>Metazoa</taxon>
        <taxon>Spiralia</taxon>
        <taxon>Lophotrochozoa</taxon>
        <taxon>Mollusca</taxon>
        <taxon>Gastropoda</taxon>
        <taxon>Heterobranchia</taxon>
        <taxon>Euthyneura</taxon>
        <taxon>Panpulmonata</taxon>
        <taxon>Hygrophila</taxon>
        <taxon>Lymnaeoidea</taxon>
        <taxon>Lymnaeidae</taxon>
        <taxon>Lymnaea</taxon>
    </lineage>
</organism>
<sequence>MFGEIAGPLLFKPQHMKNLVNCLAVIVPISNMPNSNLESVMERFASGITVEDTSSAIRRGNIEYYSAEVELNAKFRLYARNCAAVFAGHNTVAAQLKINVKRPYTIIDGDEELPLGDEFQSLVRCFVDTHEKKPEKKFLPAAKLIEQLSISLEYKRLTEAARLEMDELNIKCFQVLRAIIHNEERKLPEDWATRTSENKISKCLKFIAGLQNLYDQKGAMKKSLPHLASRNDLIAKEVLAFLCIMLFNANDSVQQSMLTYFFSTREEVFFMAVRDRMALSTNSIKEKRSLQTQHEAKLKESSDSKKIKNMFMVTLMALRQIQAYEDAMRQQRLSGWTRKTTKSCVKPPPKKKPKKQKEVDKMPDHKPGQGREKTIKTRNKKVAEKKDGVVSIGGILKKDKEVTFVNPLAKENEALMQDVGEGDMTIKMEEQDFDTIAADTSAFEYRNDGYIELVLKVMARMCDGQNKHLQ</sequence>
<proteinExistence type="predicted"/>
<feature type="non-terminal residue" evidence="2">
    <location>
        <position position="470"/>
    </location>
</feature>
<keyword evidence="3" id="KW-1185">Reference proteome</keyword>
<protein>
    <submittedName>
        <fullName evidence="2">Uncharacterized protein</fullName>
    </submittedName>
</protein>
<dbReference type="AlphaFoldDB" id="A0AAV2HN46"/>
<dbReference type="Proteomes" id="UP001497497">
    <property type="component" value="Unassembled WGS sequence"/>
</dbReference>
<dbReference type="EMBL" id="CAXITT010000203">
    <property type="protein sequence ID" value="CAL1535473.1"/>
    <property type="molecule type" value="Genomic_DNA"/>
</dbReference>
<evidence type="ECO:0000256" key="1">
    <source>
        <dbReference type="SAM" id="MobiDB-lite"/>
    </source>
</evidence>
<feature type="region of interest" description="Disordered" evidence="1">
    <location>
        <begin position="335"/>
        <end position="380"/>
    </location>
</feature>
<feature type="compositionally biased region" description="Basic and acidic residues" evidence="1">
    <location>
        <begin position="356"/>
        <end position="380"/>
    </location>
</feature>
<name>A0AAV2HN46_LYMST</name>
<evidence type="ECO:0000313" key="3">
    <source>
        <dbReference type="Proteomes" id="UP001497497"/>
    </source>
</evidence>
<accession>A0AAV2HN46</accession>
<evidence type="ECO:0000313" key="2">
    <source>
        <dbReference type="EMBL" id="CAL1535473.1"/>
    </source>
</evidence>
<reference evidence="2 3" key="1">
    <citation type="submission" date="2024-04" db="EMBL/GenBank/DDBJ databases">
        <authorList>
            <consortium name="Genoscope - CEA"/>
            <person name="William W."/>
        </authorList>
    </citation>
    <scope>NUCLEOTIDE SEQUENCE [LARGE SCALE GENOMIC DNA]</scope>
</reference>
<comment type="caution">
    <text evidence="2">The sequence shown here is derived from an EMBL/GenBank/DDBJ whole genome shotgun (WGS) entry which is preliminary data.</text>
</comment>
<gene>
    <name evidence="2" type="ORF">GSLYS_00009433001</name>
</gene>